<proteinExistence type="predicted"/>
<sequence length="187" mass="21058">MRTYPISPTSTMSHTLDIQSSILVAGLALVPGNTAHYICLTLIFGLLAYHAARGQTPAAKIQALTAAIASANQLLNRALCTARDQVFSMEQELRLRMNTFVQSINKCTKDVKRIQSKLQLSIRCDTQRKLDGEIQKSREMLAAIHSGHRIPSLRVDDADLHEDIDTFQRTHLLRNLERMDDRLRPQP</sequence>
<gene>
    <name evidence="1" type="ORF">GGX14DRAFT_587083</name>
</gene>
<reference evidence="1" key="1">
    <citation type="submission" date="2023-03" db="EMBL/GenBank/DDBJ databases">
        <title>Massive genome expansion in bonnet fungi (Mycena s.s.) driven by repeated elements and novel gene families across ecological guilds.</title>
        <authorList>
            <consortium name="Lawrence Berkeley National Laboratory"/>
            <person name="Harder C.B."/>
            <person name="Miyauchi S."/>
            <person name="Viragh M."/>
            <person name="Kuo A."/>
            <person name="Thoen E."/>
            <person name="Andreopoulos B."/>
            <person name="Lu D."/>
            <person name="Skrede I."/>
            <person name="Drula E."/>
            <person name="Henrissat B."/>
            <person name="Morin E."/>
            <person name="Kohler A."/>
            <person name="Barry K."/>
            <person name="LaButti K."/>
            <person name="Morin E."/>
            <person name="Salamov A."/>
            <person name="Lipzen A."/>
            <person name="Mereny Z."/>
            <person name="Hegedus B."/>
            <person name="Baldrian P."/>
            <person name="Stursova M."/>
            <person name="Weitz H."/>
            <person name="Taylor A."/>
            <person name="Grigoriev I.V."/>
            <person name="Nagy L.G."/>
            <person name="Martin F."/>
            <person name="Kauserud H."/>
        </authorList>
    </citation>
    <scope>NUCLEOTIDE SEQUENCE</scope>
    <source>
        <strain evidence="1">9144</strain>
    </source>
</reference>
<accession>A0AAD6XZN2</accession>
<name>A0AAD6XZN2_9AGAR</name>
<dbReference type="EMBL" id="JARJCW010000102">
    <property type="protein sequence ID" value="KAJ7194045.1"/>
    <property type="molecule type" value="Genomic_DNA"/>
</dbReference>
<protein>
    <submittedName>
        <fullName evidence="1">Uncharacterized protein</fullName>
    </submittedName>
</protein>
<comment type="caution">
    <text evidence="1">The sequence shown here is derived from an EMBL/GenBank/DDBJ whole genome shotgun (WGS) entry which is preliminary data.</text>
</comment>
<evidence type="ECO:0000313" key="2">
    <source>
        <dbReference type="Proteomes" id="UP001219525"/>
    </source>
</evidence>
<organism evidence="1 2">
    <name type="scientific">Mycena pura</name>
    <dbReference type="NCBI Taxonomy" id="153505"/>
    <lineage>
        <taxon>Eukaryota</taxon>
        <taxon>Fungi</taxon>
        <taxon>Dikarya</taxon>
        <taxon>Basidiomycota</taxon>
        <taxon>Agaricomycotina</taxon>
        <taxon>Agaricomycetes</taxon>
        <taxon>Agaricomycetidae</taxon>
        <taxon>Agaricales</taxon>
        <taxon>Marasmiineae</taxon>
        <taxon>Mycenaceae</taxon>
        <taxon>Mycena</taxon>
    </lineage>
</organism>
<evidence type="ECO:0000313" key="1">
    <source>
        <dbReference type="EMBL" id="KAJ7194045.1"/>
    </source>
</evidence>
<dbReference type="Proteomes" id="UP001219525">
    <property type="component" value="Unassembled WGS sequence"/>
</dbReference>
<keyword evidence="2" id="KW-1185">Reference proteome</keyword>
<dbReference type="AlphaFoldDB" id="A0AAD6XZN2"/>